<accession>A0A1Y3NV64</accession>
<name>A0A1Y3NV64_9PSED</name>
<gene>
    <name evidence="1" type="ORF">AUC60_23045</name>
</gene>
<proteinExistence type="predicted"/>
<protein>
    <submittedName>
        <fullName evidence="1">Uncharacterized protein</fullName>
    </submittedName>
</protein>
<dbReference type="AlphaFoldDB" id="A0A1Y3NV64"/>
<evidence type="ECO:0000313" key="1">
    <source>
        <dbReference type="EMBL" id="OUM71498.1"/>
    </source>
</evidence>
<comment type="caution">
    <text evidence="1">The sequence shown here is derived from an EMBL/GenBank/DDBJ whole genome shotgun (WGS) entry which is preliminary data.</text>
</comment>
<dbReference type="RefSeq" id="WP_087273320.1">
    <property type="nucleotide sequence ID" value="NZ_CP167995.1"/>
</dbReference>
<dbReference type="Proteomes" id="UP000195440">
    <property type="component" value="Unassembled WGS sequence"/>
</dbReference>
<keyword evidence="2" id="KW-1185">Reference proteome</keyword>
<dbReference type="EMBL" id="LOHF01000026">
    <property type="protein sequence ID" value="OUM71498.1"/>
    <property type="molecule type" value="Genomic_DNA"/>
</dbReference>
<sequence length="64" mass="7010">MPTQNPHRTVGLCTSNKVYSALTELKSLEGHRAAKFVALLAQNLVEKGVLSDEEVITMLDQVVD</sequence>
<dbReference type="OrthoDB" id="6932988at2"/>
<evidence type="ECO:0000313" key="2">
    <source>
        <dbReference type="Proteomes" id="UP000195440"/>
    </source>
</evidence>
<organism evidence="1 2">
    <name type="scientific">Pseudomonas caspiana</name>
    <dbReference type="NCBI Taxonomy" id="1451454"/>
    <lineage>
        <taxon>Bacteria</taxon>
        <taxon>Pseudomonadati</taxon>
        <taxon>Pseudomonadota</taxon>
        <taxon>Gammaproteobacteria</taxon>
        <taxon>Pseudomonadales</taxon>
        <taxon>Pseudomonadaceae</taxon>
        <taxon>Pseudomonas</taxon>
    </lineage>
</organism>
<reference evidence="1 2" key="1">
    <citation type="journal article" date="2017" name="Syst. Appl. Microbiol.">
        <title>Pseudomonas caspiana sp. nov., a citrus pathogen in the Pseudomonas syringae phylogenetic group.</title>
        <authorList>
            <person name="Busquets A."/>
            <person name="Gomila M."/>
            <person name="Beiki F."/>
            <person name="Mulet M."/>
            <person name="Rahimian H."/>
            <person name="Garcia-Valdes E."/>
            <person name="Lalucat J."/>
        </authorList>
    </citation>
    <scope>NUCLEOTIDE SEQUENCE [LARGE SCALE GENOMIC DNA]</scope>
    <source>
        <strain evidence="1 2">FBF102</strain>
    </source>
</reference>